<sequence>MSALMTRTKSSKSEGASAVVRTLRSLFEPVSLVAMIDTENLRTASLYINNQLLSRGLLRDGQTIDFANAGKGSDDSTATAGRIIGIVNDLILRRDRDAEHRESLSAAMRNLRAENLKHTSDIARLTEKNTEEKRKADIAAASEAALKTQLKSADANARGLKEDIARMKALVSQTRTTCATEVRRRDRQIDTLKKQLGEAGRSRGSRTNPVVTTINVTADIGHEKDSPTRSGSVVTDDYDLRSETNAFLAKLAQNLSEENETILNVMQRAMGQLRQMSGYQGEERGDAQVAKRPSCEDLAAELDAVMDHMRIILTNPSFVPIEEVMVREEEINRLKTGWVKMETRWKEAVHLMDGWRKRMASSGRQVCDEELRMGLRLSPVRVNDVEETRQAFGLGLTAVAEEAEDDVEPSLRSPCPPSQVSVDLVPELDYGDQDEQAHGETDGDSTGYENNVPAGNYEFEEANVELQGAPQLAPDSSPLPEPPQLSPLRNSASAGNRGSHRNGRARPRPGEFSAIVEENTRDLAAESKSMRSLPVRPKAMAAQARLPKTSLERPRSPSRSSLDDVLLPEPESTGQSETHESEAFKQEPEEAQQSESGPAAHVHNTPCRVTSRPSLPRTTNLAPQQSPLTMSTIAAKLAASEREADAARVRAKLRAVRGGVKGPPMARTASGDETPAAALEQDRPVEDVDPVKHDPAPQDEEQPKPEKRKRDRKPSKAASRRRSTLSPLELQTLISGNAQ</sequence>
<dbReference type="AlphaFoldDB" id="A0A2S4KR76"/>
<evidence type="ECO:0000256" key="4">
    <source>
        <dbReference type="SAM" id="MobiDB-lite"/>
    </source>
</evidence>
<feature type="compositionally biased region" description="Basic and acidic residues" evidence="4">
    <location>
        <begin position="680"/>
        <end position="705"/>
    </location>
</feature>
<evidence type="ECO:0000313" key="6">
    <source>
        <dbReference type="Proteomes" id="UP000237481"/>
    </source>
</evidence>
<evidence type="ECO:0000256" key="2">
    <source>
        <dbReference type="ARBA" id="ARBA00023054"/>
    </source>
</evidence>
<comment type="similarity">
    <text evidence="1">Belongs to the ADIP family.</text>
</comment>
<feature type="compositionally biased region" description="Basic residues" evidence="4">
    <location>
        <begin position="498"/>
        <end position="507"/>
    </location>
</feature>
<feature type="compositionally biased region" description="Basic and acidic residues" evidence="4">
    <location>
        <begin position="518"/>
        <end position="529"/>
    </location>
</feature>
<feature type="compositionally biased region" description="Low complexity" evidence="4">
    <location>
        <begin position="557"/>
        <end position="568"/>
    </location>
</feature>
<feature type="region of interest" description="Disordered" evidence="4">
    <location>
        <begin position="470"/>
        <end position="629"/>
    </location>
</feature>
<evidence type="ECO:0000313" key="5">
    <source>
        <dbReference type="EMBL" id="POR32692.1"/>
    </source>
</evidence>
<proteinExistence type="inferred from homology"/>
<gene>
    <name evidence="5" type="ORF">TPAR_07099</name>
</gene>
<dbReference type="OrthoDB" id="312015at2759"/>
<feature type="compositionally biased region" description="Basic residues" evidence="4">
    <location>
        <begin position="706"/>
        <end position="723"/>
    </location>
</feature>
<reference evidence="5 6" key="1">
    <citation type="submission" date="2018-01" db="EMBL/GenBank/DDBJ databases">
        <title>Harnessing the power of phylogenomics to disentangle the directionality and signatures of interkingdom host jumping in the parasitic fungal genus Tolypocladium.</title>
        <authorList>
            <person name="Quandt C.A."/>
            <person name="Patterson W."/>
            <person name="Spatafora J.W."/>
        </authorList>
    </citation>
    <scope>NUCLEOTIDE SEQUENCE [LARGE SCALE GENOMIC DNA]</scope>
    <source>
        <strain evidence="5 6">NRBC 100945</strain>
    </source>
</reference>
<dbReference type="InterPro" id="IPR021622">
    <property type="entry name" value="Afadin/alpha-actinin-bd"/>
</dbReference>
<name>A0A2S4KR76_9HYPO</name>
<accession>A0A2S4KR76</accession>
<organism evidence="5 6">
    <name type="scientific">Tolypocladium paradoxum</name>
    <dbReference type="NCBI Taxonomy" id="94208"/>
    <lineage>
        <taxon>Eukaryota</taxon>
        <taxon>Fungi</taxon>
        <taxon>Dikarya</taxon>
        <taxon>Ascomycota</taxon>
        <taxon>Pezizomycotina</taxon>
        <taxon>Sordariomycetes</taxon>
        <taxon>Hypocreomycetidae</taxon>
        <taxon>Hypocreales</taxon>
        <taxon>Ophiocordycipitaceae</taxon>
        <taxon>Tolypocladium</taxon>
    </lineage>
</organism>
<feature type="compositionally biased region" description="Polar residues" evidence="4">
    <location>
        <begin position="607"/>
        <end position="629"/>
    </location>
</feature>
<evidence type="ECO:0000256" key="3">
    <source>
        <dbReference type="SAM" id="Coils"/>
    </source>
</evidence>
<keyword evidence="2 3" id="KW-0175">Coiled coil</keyword>
<keyword evidence="6" id="KW-1185">Reference proteome</keyword>
<feature type="compositionally biased region" description="Basic and acidic residues" evidence="4">
    <location>
        <begin position="577"/>
        <end position="588"/>
    </location>
</feature>
<protein>
    <submittedName>
        <fullName evidence="5">Ribosomal RNA-processing protein 7</fullName>
    </submittedName>
</protein>
<feature type="region of interest" description="Disordered" evidence="4">
    <location>
        <begin position="654"/>
        <end position="739"/>
    </location>
</feature>
<dbReference type="STRING" id="94208.A0A2S4KR76"/>
<dbReference type="Pfam" id="PF11559">
    <property type="entry name" value="ADIP"/>
    <property type="match status" value="1"/>
</dbReference>
<dbReference type="Proteomes" id="UP000237481">
    <property type="component" value="Unassembled WGS sequence"/>
</dbReference>
<dbReference type="EMBL" id="PKSG01000822">
    <property type="protein sequence ID" value="POR32692.1"/>
    <property type="molecule type" value="Genomic_DNA"/>
</dbReference>
<feature type="region of interest" description="Disordered" evidence="4">
    <location>
        <begin position="403"/>
        <end position="422"/>
    </location>
</feature>
<feature type="region of interest" description="Disordered" evidence="4">
    <location>
        <begin position="433"/>
        <end position="453"/>
    </location>
</feature>
<evidence type="ECO:0000256" key="1">
    <source>
        <dbReference type="ARBA" id="ARBA00009291"/>
    </source>
</evidence>
<comment type="caution">
    <text evidence="5">The sequence shown here is derived from an EMBL/GenBank/DDBJ whole genome shotgun (WGS) entry which is preliminary data.</text>
</comment>
<feature type="coiled-coil region" evidence="3">
    <location>
        <begin position="108"/>
        <end position="170"/>
    </location>
</feature>